<evidence type="ECO:0000313" key="2">
    <source>
        <dbReference type="EMBL" id="KAK0180568.1"/>
    </source>
</evidence>
<name>A0AA39G397_MICHY</name>
<sequence>MSRNFSTPGHGIPHGCHPPQNSFDLINNYPENTIMSAVGDINPGAEQYNYTELRSVGDSRNFEATVLRSLENIERKYNELAITIDQRLKNIEKMLKERNENHYDVLEPPKGFPLQTMEAFEKFENSDEETHNALQHYLEILGGQNYREALNLYIRASMTNKLAEEFSWRGQARGNSGSKVALMTTKMARIFFRALKNSFKKSKPNKELFMKDLKEVLRSYKQTARNSRNTKERKLTKAKDMEIFSDDDSM</sequence>
<evidence type="ECO:0000313" key="3">
    <source>
        <dbReference type="Proteomes" id="UP001168972"/>
    </source>
</evidence>
<dbReference type="PANTHER" id="PTHR34153:SF2">
    <property type="entry name" value="SI:CH211-262H13.3-RELATED"/>
    <property type="match status" value="1"/>
</dbReference>
<proteinExistence type="predicted"/>
<dbReference type="Proteomes" id="UP001168972">
    <property type="component" value="Unassembled WGS sequence"/>
</dbReference>
<feature type="region of interest" description="Disordered" evidence="1">
    <location>
        <begin position="223"/>
        <end position="250"/>
    </location>
</feature>
<feature type="compositionally biased region" description="Basic and acidic residues" evidence="1">
    <location>
        <begin position="229"/>
        <end position="242"/>
    </location>
</feature>
<accession>A0AA39G397</accession>
<comment type="caution">
    <text evidence="2">The sequence shown here is derived from an EMBL/GenBank/DDBJ whole genome shotgun (WGS) entry which is preliminary data.</text>
</comment>
<protein>
    <recommendedName>
        <fullName evidence="4">DUF4806 domain-containing protein</fullName>
    </recommendedName>
</protein>
<evidence type="ECO:0008006" key="4">
    <source>
        <dbReference type="Google" id="ProtNLM"/>
    </source>
</evidence>
<keyword evidence="3" id="KW-1185">Reference proteome</keyword>
<dbReference type="EMBL" id="JAQQBR010000002">
    <property type="protein sequence ID" value="KAK0180568.1"/>
    <property type="molecule type" value="Genomic_DNA"/>
</dbReference>
<organism evidence="2 3">
    <name type="scientific">Microctonus hyperodae</name>
    <name type="common">Parasitoid wasp</name>
    <dbReference type="NCBI Taxonomy" id="165561"/>
    <lineage>
        <taxon>Eukaryota</taxon>
        <taxon>Metazoa</taxon>
        <taxon>Ecdysozoa</taxon>
        <taxon>Arthropoda</taxon>
        <taxon>Hexapoda</taxon>
        <taxon>Insecta</taxon>
        <taxon>Pterygota</taxon>
        <taxon>Neoptera</taxon>
        <taxon>Endopterygota</taxon>
        <taxon>Hymenoptera</taxon>
        <taxon>Apocrita</taxon>
        <taxon>Ichneumonoidea</taxon>
        <taxon>Braconidae</taxon>
        <taxon>Euphorinae</taxon>
        <taxon>Microctonus</taxon>
    </lineage>
</organism>
<reference evidence="2" key="2">
    <citation type="submission" date="2023-03" db="EMBL/GenBank/DDBJ databases">
        <authorList>
            <person name="Inwood S.N."/>
            <person name="Skelly J.G."/>
            <person name="Guhlin J."/>
            <person name="Harrop T.W.R."/>
            <person name="Goldson S.G."/>
            <person name="Dearden P.K."/>
        </authorList>
    </citation>
    <scope>NUCLEOTIDE SEQUENCE</scope>
    <source>
        <strain evidence="2">Lincoln</strain>
        <tissue evidence="2">Whole body</tissue>
    </source>
</reference>
<dbReference type="PANTHER" id="PTHR34153">
    <property type="entry name" value="SI:CH211-262H13.3-RELATED-RELATED"/>
    <property type="match status" value="1"/>
</dbReference>
<evidence type="ECO:0000256" key="1">
    <source>
        <dbReference type="SAM" id="MobiDB-lite"/>
    </source>
</evidence>
<dbReference type="AlphaFoldDB" id="A0AA39G397"/>
<gene>
    <name evidence="2" type="ORF">PV327_002936</name>
</gene>
<reference evidence="2" key="1">
    <citation type="journal article" date="2023" name="bioRxiv">
        <title>Scaffold-level genome assemblies of two parasitoid biocontrol wasps reveal the parthenogenesis mechanism and an associated novel virus.</title>
        <authorList>
            <person name="Inwood S."/>
            <person name="Skelly J."/>
            <person name="Guhlin J."/>
            <person name="Harrop T."/>
            <person name="Goldson S."/>
            <person name="Dearden P."/>
        </authorList>
    </citation>
    <scope>NUCLEOTIDE SEQUENCE</scope>
    <source>
        <strain evidence="2">Lincoln</strain>
        <tissue evidence="2">Whole body</tissue>
    </source>
</reference>